<dbReference type="Pfam" id="PF12833">
    <property type="entry name" value="HTH_18"/>
    <property type="match status" value="1"/>
</dbReference>
<evidence type="ECO:0000256" key="3">
    <source>
        <dbReference type="ARBA" id="ARBA00023163"/>
    </source>
</evidence>
<sequence length="204" mass="22905">GTAAAALLAEEPPCLLVVERGLTEMDGFDVVEQMYETAGAEQPVIPVLVLSDRGFTPDDVRRAEPHPGLLLLGRDILTDEELTGLLTTMTQRAEPASHRSYAQVRAALVHIEQHYRTPLTRWQIAQAAGVSENHLGRLFHRELGLTLWDYLTRLRVQRAKERLRQSDDSVQAVARAVGFHDRAYFSRVFRKVTGVAPHIYREAS</sequence>
<dbReference type="PANTHER" id="PTHR43280:SF2">
    <property type="entry name" value="HTH-TYPE TRANSCRIPTIONAL REGULATOR EXSA"/>
    <property type="match status" value="1"/>
</dbReference>
<keyword evidence="6" id="KW-1185">Reference proteome</keyword>
<name>A0ABQ7FHN9_9ACTN</name>
<keyword evidence="1" id="KW-0805">Transcription regulation</keyword>
<evidence type="ECO:0000256" key="1">
    <source>
        <dbReference type="ARBA" id="ARBA00023015"/>
    </source>
</evidence>
<dbReference type="PROSITE" id="PS01124">
    <property type="entry name" value="HTH_ARAC_FAMILY_2"/>
    <property type="match status" value="1"/>
</dbReference>
<protein>
    <submittedName>
        <fullName evidence="5">Helix-turn-helix transcriptional regulator</fullName>
    </submittedName>
</protein>
<dbReference type="RefSeq" id="WP_170315860.1">
    <property type="nucleotide sequence ID" value="NZ_WHPN01000291.1"/>
</dbReference>
<dbReference type="InterPro" id="IPR020449">
    <property type="entry name" value="Tscrpt_reg_AraC-type_HTH"/>
</dbReference>
<comment type="caution">
    <text evidence="5">The sequence shown here is derived from an EMBL/GenBank/DDBJ whole genome shotgun (WGS) entry which is preliminary data.</text>
</comment>
<dbReference type="PANTHER" id="PTHR43280">
    <property type="entry name" value="ARAC-FAMILY TRANSCRIPTIONAL REGULATOR"/>
    <property type="match status" value="1"/>
</dbReference>
<evidence type="ECO:0000313" key="5">
    <source>
        <dbReference type="EMBL" id="KAF4408093.1"/>
    </source>
</evidence>
<keyword evidence="2" id="KW-0238">DNA-binding</keyword>
<feature type="non-terminal residue" evidence="5">
    <location>
        <position position="1"/>
    </location>
</feature>
<evidence type="ECO:0000259" key="4">
    <source>
        <dbReference type="PROSITE" id="PS01124"/>
    </source>
</evidence>
<dbReference type="Proteomes" id="UP000621266">
    <property type="component" value="Unassembled WGS sequence"/>
</dbReference>
<dbReference type="PRINTS" id="PR00032">
    <property type="entry name" value="HTHARAC"/>
</dbReference>
<dbReference type="PROSITE" id="PS00041">
    <property type="entry name" value="HTH_ARAC_FAMILY_1"/>
    <property type="match status" value="1"/>
</dbReference>
<dbReference type="SUPFAM" id="SSF46689">
    <property type="entry name" value="Homeodomain-like"/>
    <property type="match status" value="2"/>
</dbReference>
<accession>A0ABQ7FHN9</accession>
<evidence type="ECO:0000256" key="2">
    <source>
        <dbReference type="ARBA" id="ARBA00023125"/>
    </source>
</evidence>
<dbReference type="InterPro" id="IPR018062">
    <property type="entry name" value="HTH_AraC-typ_CS"/>
</dbReference>
<dbReference type="Gene3D" id="1.10.10.60">
    <property type="entry name" value="Homeodomain-like"/>
    <property type="match status" value="2"/>
</dbReference>
<dbReference type="InterPro" id="IPR011006">
    <property type="entry name" value="CheY-like_superfamily"/>
</dbReference>
<gene>
    <name evidence="5" type="ORF">GCU69_16150</name>
</gene>
<feature type="domain" description="HTH araC/xylS-type" evidence="4">
    <location>
        <begin position="105"/>
        <end position="203"/>
    </location>
</feature>
<dbReference type="InterPro" id="IPR018060">
    <property type="entry name" value="HTH_AraC"/>
</dbReference>
<keyword evidence="3" id="KW-0804">Transcription</keyword>
<dbReference type="InterPro" id="IPR009057">
    <property type="entry name" value="Homeodomain-like_sf"/>
</dbReference>
<dbReference type="EMBL" id="WHPN01000291">
    <property type="protein sequence ID" value="KAF4408093.1"/>
    <property type="molecule type" value="Genomic_DNA"/>
</dbReference>
<evidence type="ECO:0000313" key="6">
    <source>
        <dbReference type="Proteomes" id="UP000621266"/>
    </source>
</evidence>
<dbReference type="SMART" id="SM00342">
    <property type="entry name" value="HTH_ARAC"/>
    <property type="match status" value="1"/>
</dbReference>
<dbReference type="SUPFAM" id="SSF52172">
    <property type="entry name" value="CheY-like"/>
    <property type="match status" value="1"/>
</dbReference>
<organism evidence="5 6">
    <name type="scientific">Streptomyces lycii</name>
    <dbReference type="NCBI Taxonomy" id="2654337"/>
    <lineage>
        <taxon>Bacteria</taxon>
        <taxon>Bacillati</taxon>
        <taxon>Actinomycetota</taxon>
        <taxon>Actinomycetes</taxon>
        <taxon>Kitasatosporales</taxon>
        <taxon>Streptomycetaceae</taxon>
        <taxon>Streptomyces</taxon>
    </lineage>
</organism>
<reference evidence="5 6" key="1">
    <citation type="submission" date="2019-10" db="EMBL/GenBank/DDBJ databases">
        <title>Streptomyces tenebrisbrunneis sp.nov., an endogenous actinomycete isolated from of Lycium ruthenicum.</title>
        <authorList>
            <person name="Ma L."/>
        </authorList>
    </citation>
    <scope>NUCLEOTIDE SEQUENCE [LARGE SCALE GENOMIC DNA]</scope>
    <source>
        <strain evidence="5 6">TRM 66187</strain>
    </source>
</reference>
<proteinExistence type="predicted"/>